<evidence type="ECO:0008006" key="5">
    <source>
        <dbReference type="Google" id="ProtNLM"/>
    </source>
</evidence>
<evidence type="ECO:0000313" key="3">
    <source>
        <dbReference type="EMBL" id="RZQ62855.1"/>
    </source>
</evidence>
<feature type="transmembrane region" description="Helical" evidence="2">
    <location>
        <begin position="35"/>
        <end position="58"/>
    </location>
</feature>
<keyword evidence="2" id="KW-1133">Transmembrane helix</keyword>
<evidence type="ECO:0000256" key="2">
    <source>
        <dbReference type="SAM" id="Phobius"/>
    </source>
</evidence>
<gene>
    <name evidence="3" type="ORF">EWH70_18170</name>
</gene>
<evidence type="ECO:0000313" key="4">
    <source>
        <dbReference type="Proteomes" id="UP000292003"/>
    </source>
</evidence>
<dbReference type="Proteomes" id="UP000292003">
    <property type="component" value="Unassembled WGS sequence"/>
</dbReference>
<name>A0A4V2ELV2_9PSEU</name>
<dbReference type="AlphaFoldDB" id="A0A4V2ELV2"/>
<organism evidence="3 4">
    <name type="scientific">Amycolatopsis suaedae</name>
    <dbReference type="NCBI Taxonomy" id="2510978"/>
    <lineage>
        <taxon>Bacteria</taxon>
        <taxon>Bacillati</taxon>
        <taxon>Actinomycetota</taxon>
        <taxon>Actinomycetes</taxon>
        <taxon>Pseudonocardiales</taxon>
        <taxon>Pseudonocardiaceae</taxon>
        <taxon>Amycolatopsis</taxon>
    </lineage>
</organism>
<comment type="caution">
    <text evidence="3">The sequence shown here is derived from an EMBL/GenBank/DDBJ whole genome shotgun (WGS) entry which is preliminary data.</text>
</comment>
<feature type="compositionally biased region" description="Pro residues" evidence="1">
    <location>
        <begin position="1"/>
        <end position="10"/>
    </location>
</feature>
<keyword evidence="4" id="KW-1185">Reference proteome</keyword>
<evidence type="ECO:0000256" key="1">
    <source>
        <dbReference type="SAM" id="MobiDB-lite"/>
    </source>
</evidence>
<dbReference type="OrthoDB" id="3687320at2"/>
<keyword evidence="2" id="KW-0472">Membrane</keyword>
<keyword evidence="2" id="KW-0812">Transmembrane</keyword>
<reference evidence="3 4" key="1">
    <citation type="submission" date="2019-02" db="EMBL/GenBank/DDBJ databases">
        <title>Draft genome sequence of Amycolatopsis sp. 8-3EHSu isolated from roots of Suaeda maritima.</title>
        <authorList>
            <person name="Duangmal K."/>
            <person name="Chantavorakit T."/>
        </authorList>
    </citation>
    <scope>NUCLEOTIDE SEQUENCE [LARGE SCALE GENOMIC DNA]</scope>
    <source>
        <strain evidence="3 4">8-3EHSu</strain>
    </source>
</reference>
<feature type="compositionally biased region" description="Low complexity" evidence="1">
    <location>
        <begin position="11"/>
        <end position="23"/>
    </location>
</feature>
<accession>A0A4V2ELV2</accession>
<sequence>MGAPGWPGPQQPQYGYQQPQPGWGQPPPKKKRTGLIITLVAIPVLLLLGGGLTLFLLYQDAHEDGGSPPSNAQLGKACAAVSEQTLARLRTTNPYPGLSSERPEHTSCVWEQTQGRDGEGHRELTFQVTDGRERQPECDGEALQPPQIGTQTCLGLKVYEGDVIREVQLQFLQGGKHYLVQYKGWDVGFLDNVPMPETELVNAVTEVGKEVTGARGQ</sequence>
<proteinExistence type="predicted"/>
<dbReference type="RefSeq" id="WP_130476593.1">
    <property type="nucleotide sequence ID" value="NZ_SFCC01000008.1"/>
</dbReference>
<protein>
    <recommendedName>
        <fullName evidence="5">DUF3558 domain-containing protein</fullName>
    </recommendedName>
</protein>
<dbReference type="EMBL" id="SFCC01000008">
    <property type="protein sequence ID" value="RZQ62855.1"/>
    <property type="molecule type" value="Genomic_DNA"/>
</dbReference>
<feature type="region of interest" description="Disordered" evidence="1">
    <location>
        <begin position="1"/>
        <end position="30"/>
    </location>
</feature>